<organism evidence="3 4">
    <name type="scientific">Leadbetterella byssophila (strain DSM 17132 / JCM 16389 / KACC 11308 / NBRC 106382 / 4M15)</name>
    <dbReference type="NCBI Taxonomy" id="649349"/>
    <lineage>
        <taxon>Bacteria</taxon>
        <taxon>Pseudomonadati</taxon>
        <taxon>Bacteroidota</taxon>
        <taxon>Cytophagia</taxon>
        <taxon>Cytophagales</taxon>
        <taxon>Leadbetterellaceae</taxon>
        <taxon>Leadbetterella</taxon>
    </lineage>
</organism>
<dbReference type="SUPFAM" id="SSF82866">
    <property type="entry name" value="Multidrug efflux transporter AcrB transmembrane domain"/>
    <property type="match status" value="2"/>
</dbReference>
<feature type="transmembrane region" description="Helical" evidence="1">
    <location>
        <begin position="916"/>
        <end position="939"/>
    </location>
</feature>
<feature type="transmembrane region" description="Helical" evidence="1">
    <location>
        <begin position="463"/>
        <end position="485"/>
    </location>
</feature>
<dbReference type="PANTHER" id="PTHR32063">
    <property type="match status" value="1"/>
</dbReference>
<dbReference type="PANTHER" id="PTHR32063:SF0">
    <property type="entry name" value="SWARMING MOTILITY PROTEIN SWRC"/>
    <property type="match status" value="1"/>
</dbReference>
<dbReference type="STRING" id="649349.Lbys_3121"/>
<feature type="transmembrane region" description="Helical" evidence="1">
    <location>
        <begin position="12"/>
        <end position="32"/>
    </location>
</feature>
<proteinExistence type="predicted"/>
<feature type="transmembrane region" description="Helical" evidence="1">
    <location>
        <begin position="861"/>
        <end position="883"/>
    </location>
</feature>
<dbReference type="InterPro" id="IPR027463">
    <property type="entry name" value="AcrB_DN_DC_subdom"/>
</dbReference>
<reference key="1">
    <citation type="submission" date="2010-11" db="EMBL/GenBank/DDBJ databases">
        <title>The complete genome of Leadbetterella byssophila DSM 17132.</title>
        <authorList>
            <consortium name="US DOE Joint Genome Institute (JGI-PGF)"/>
            <person name="Lucas S."/>
            <person name="Copeland A."/>
            <person name="Lapidus A."/>
            <person name="Glavina del Rio T."/>
            <person name="Dalin E."/>
            <person name="Tice H."/>
            <person name="Bruce D."/>
            <person name="Goodwin L."/>
            <person name="Pitluck S."/>
            <person name="Kyrpides N."/>
            <person name="Mavromatis K."/>
            <person name="Ivanova N."/>
            <person name="Teshima H."/>
            <person name="Brettin T."/>
            <person name="Detter J.C."/>
            <person name="Han C."/>
            <person name="Tapia R."/>
            <person name="Land M."/>
            <person name="Hauser L."/>
            <person name="Markowitz V."/>
            <person name="Cheng J.-F."/>
            <person name="Hugenholtz P."/>
            <person name="Woyke T."/>
            <person name="Wu D."/>
            <person name="Tindall B."/>
            <person name="Pomrenke H.G."/>
            <person name="Brambilla E."/>
            <person name="Klenk H.-P."/>
            <person name="Eisen J.A."/>
        </authorList>
    </citation>
    <scope>NUCLEOTIDE SEQUENCE [LARGE SCALE GENOMIC DNA]</scope>
    <source>
        <strain>DSM 17132</strain>
    </source>
</reference>
<dbReference type="Gene3D" id="3.30.70.1320">
    <property type="entry name" value="Multidrug efflux transporter AcrB pore domain like"/>
    <property type="match status" value="1"/>
</dbReference>
<keyword evidence="1" id="KW-1133">Transmembrane helix</keyword>
<dbReference type="RefSeq" id="WP_013409810.1">
    <property type="nucleotide sequence ID" value="NC_014655.1"/>
</dbReference>
<dbReference type="PROSITE" id="PS50156">
    <property type="entry name" value="SSD"/>
    <property type="match status" value="1"/>
</dbReference>
<dbReference type="OrthoDB" id="9757876at2"/>
<feature type="transmembrane region" description="Helical" evidence="1">
    <location>
        <begin position="993"/>
        <end position="1016"/>
    </location>
</feature>
<evidence type="ECO:0000256" key="1">
    <source>
        <dbReference type="SAM" id="Phobius"/>
    </source>
</evidence>
<dbReference type="InterPro" id="IPR000731">
    <property type="entry name" value="SSD"/>
</dbReference>
<dbReference type="Gene3D" id="3.30.2090.10">
    <property type="entry name" value="Multidrug efflux transporter AcrB TolC docking domain, DN and DC subdomains"/>
    <property type="match status" value="2"/>
</dbReference>
<evidence type="ECO:0000313" key="3">
    <source>
        <dbReference type="EMBL" id="ADQ18782.1"/>
    </source>
</evidence>
<evidence type="ECO:0000313" key="4">
    <source>
        <dbReference type="Proteomes" id="UP000007435"/>
    </source>
</evidence>
<keyword evidence="1" id="KW-0472">Membrane</keyword>
<dbReference type="PRINTS" id="PR00702">
    <property type="entry name" value="ACRIFLAVINRP"/>
</dbReference>
<feature type="transmembrane region" description="Helical" evidence="1">
    <location>
        <begin position="333"/>
        <end position="353"/>
    </location>
</feature>
<keyword evidence="1" id="KW-0812">Transmembrane</keyword>
<dbReference type="Gene3D" id="3.30.70.1440">
    <property type="entry name" value="Multidrug efflux transporter AcrB pore domain"/>
    <property type="match status" value="1"/>
</dbReference>
<reference evidence="3 4" key="2">
    <citation type="journal article" date="2011" name="Stand. Genomic Sci.">
        <title>Complete genome sequence of Leadbetterella byssophila type strain (4M15).</title>
        <authorList>
            <person name="Abt B."/>
            <person name="Teshima H."/>
            <person name="Lucas S."/>
            <person name="Lapidus A."/>
            <person name="Del Rio T.G."/>
            <person name="Nolan M."/>
            <person name="Tice H."/>
            <person name="Cheng J.F."/>
            <person name="Pitluck S."/>
            <person name="Liolios K."/>
            <person name="Pagani I."/>
            <person name="Ivanova N."/>
            <person name="Mavromatis K."/>
            <person name="Pati A."/>
            <person name="Tapia R."/>
            <person name="Han C."/>
            <person name="Goodwin L."/>
            <person name="Chen A."/>
            <person name="Palaniappan K."/>
            <person name="Land M."/>
            <person name="Hauser L."/>
            <person name="Chang Y.J."/>
            <person name="Jeffries C.D."/>
            <person name="Rohde M."/>
            <person name="Goker M."/>
            <person name="Tindall B.J."/>
            <person name="Detter J.C."/>
            <person name="Woyke T."/>
            <person name="Bristow J."/>
            <person name="Eisen J.A."/>
            <person name="Markowitz V."/>
            <person name="Hugenholtz P."/>
            <person name="Klenk H.P."/>
            <person name="Kyrpides N.C."/>
        </authorList>
    </citation>
    <scope>NUCLEOTIDE SEQUENCE [LARGE SCALE GENOMIC DNA]</scope>
    <source>
        <strain evidence="4">DSM 17132 / JCM 16389 / KACC 11308 / NBRC 106382 / 4M15</strain>
    </source>
</reference>
<feature type="domain" description="SSD" evidence="2">
    <location>
        <begin position="371"/>
        <end position="488"/>
    </location>
</feature>
<feature type="transmembrane region" description="Helical" evidence="1">
    <location>
        <begin position="386"/>
        <end position="411"/>
    </location>
</feature>
<dbReference type="SUPFAM" id="SSF82714">
    <property type="entry name" value="Multidrug efflux transporter AcrB TolC docking domain, DN and DC subdomains"/>
    <property type="match status" value="2"/>
</dbReference>
<keyword evidence="4" id="KW-1185">Reference proteome</keyword>
<feature type="transmembrane region" description="Helical" evidence="1">
    <location>
        <begin position="360"/>
        <end position="380"/>
    </location>
</feature>
<dbReference type="EMBL" id="CP002305">
    <property type="protein sequence ID" value="ADQ18782.1"/>
    <property type="molecule type" value="Genomic_DNA"/>
</dbReference>
<feature type="transmembrane region" description="Helical" evidence="1">
    <location>
        <begin position="960"/>
        <end position="981"/>
    </location>
</feature>
<feature type="transmembrane region" description="Helical" evidence="1">
    <location>
        <begin position="531"/>
        <end position="553"/>
    </location>
</feature>
<dbReference type="HOGENOM" id="CLU_002755_1_2_10"/>
<dbReference type="KEGG" id="lby:Lbys_3121"/>
<dbReference type="InterPro" id="IPR001036">
    <property type="entry name" value="Acrflvin-R"/>
</dbReference>
<sequence>MKIADISIRRPSIVIVVFTALTLFGILSYFSLNYELLPKFSPSVVSISTVYPGASPSEVENTVTKKIEDAVASLENIKKLDATSYESLSLVVIELRSGADVDLALNDAQRKINAMLSELPDDAEAPSLNKFSFDDLPILTLSATAQMDDASFYDLIDKQVQPILSRVPGVAQVNLVGGQEREIQVNIDANKLEGYNLSILQVQQAILGANLDFPTGSIKSDNQDILVRLAGKYKNVEELRNLVIADAPSGGQIRLGDIADVQDTQKDVEKISRVNRKSSIALQVLKQSDANAVQVSQLTREILSKVEQQYAENDLKIAVANDTSEYTLKSANAVVFDLFLAIVLVAVIMLFFLHSIRNSLIVMVSIPVSLIATFIGMNLMGFSLNMMSLLGLSLVVGILVDDAIVVIENIYRHMEMGKNKVRAAYDGAKEIGFTVISITLVIVVVFLPIAMSTGIVADILREFCLVVVISVLLSLLSSFTIVPLLTSRFGKLEHIQPTNIFNRFILWFEEQLNKFTRWITSILEWALNHKLITSLVVIVMFFSSFLLVGAGYINGEFFPSSDRGEFYLQIELPKDAAIEQTNKITQEAEEYLSKKPEVANMITSVGQSSDGMVATLSPTYKAEILVKLVDKEYREDDTDVYAAKTKQELQKVLVGAKIKALPVSFIGTADQAPIELVVVGSDRDSVTAYAELALAELKKIPGSSEAKLSAESGNPEISVEVDRDKMAALGLDLSTVGATMQTAFNGNTNGKFRQGQYEYDINIRFDDYDRKNVDNVSNTVFTNKRGELIRLGQFATISESSGPSQLERRDKSTSIKVQSQAVGVPASVVVAAWQPKLDSIPKPTGVSYVWSGDIEMQNEGFGTLGIAILMSVILVYFIMVALYNSFVHPFVVLFSIPLAVIGALLALALTNNTLNIFTMLGMIMLIGLVAKNAIILVDFTNQLKAEGKSTREALILANHARLRPILMTTIAMVFGMLPIAMASGSGAESKNGLAWVIIGGLISSLFLTLIVVPVVYQLFDSLLNRLGLNKPELPIDELLTEPYDHKDVKEY</sequence>
<accession>E4RUP6</accession>
<protein>
    <submittedName>
        <fullName evidence="3">Acriflavin resistance protein</fullName>
    </submittedName>
</protein>
<dbReference type="Proteomes" id="UP000007435">
    <property type="component" value="Chromosome"/>
</dbReference>
<dbReference type="GO" id="GO:0042910">
    <property type="term" value="F:xenobiotic transmembrane transporter activity"/>
    <property type="evidence" value="ECO:0007669"/>
    <property type="project" value="TreeGrafter"/>
</dbReference>
<gene>
    <name evidence="3" type="ordered locus">Lbys_3121</name>
</gene>
<dbReference type="Pfam" id="PF00873">
    <property type="entry name" value="ACR_tran"/>
    <property type="match status" value="1"/>
</dbReference>
<dbReference type="SUPFAM" id="SSF82693">
    <property type="entry name" value="Multidrug efflux transporter AcrB pore domain, PN1, PN2, PC1 and PC2 subdomains"/>
    <property type="match status" value="3"/>
</dbReference>
<dbReference type="GO" id="GO:0005886">
    <property type="term" value="C:plasma membrane"/>
    <property type="evidence" value="ECO:0007669"/>
    <property type="project" value="TreeGrafter"/>
</dbReference>
<dbReference type="Gene3D" id="3.30.70.1430">
    <property type="entry name" value="Multidrug efflux transporter AcrB pore domain"/>
    <property type="match status" value="2"/>
</dbReference>
<dbReference type="Gene3D" id="1.20.1640.10">
    <property type="entry name" value="Multidrug efflux transporter AcrB transmembrane domain"/>
    <property type="match status" value="2"/>
</dbReference>
<feature type="transmembrane region" description="Helical" evidence="1">
    <location>
        <begin position="431"/>
        <end position="451"/>
    </location>
</feature>
<evidence type="ECO:0000259" key="2">
    <source>
        <dbReference type="PROSITE" id="PS50156"/>
    </source>
</evidence>
<feature type="transmembrane region" description="Helical" evidence="1">
    <location>
        <begin position="890"/>
        <end position="910"/>
    </location>
</feature>
<dbReference type="eggNOG" id="COG0841">
    <property type="taxonomic scope" value="Bacteria"/>
</dbReference>
<dbReference type="AlphaFoldDB" id="E4RUP6"/>
<name>E4RUP6_LEAB4</name>